<protein>
    <submittedName>
        <fullName evidence="3">IMD-like protein</fullName>
    </submittedName>
</protein>
<dbReference type="STRING" id="307972.A0A2G8KRE2"/>
<reference evidence="3 4" key="1">
    <citation type="journal article" date="2017" name="PLoS Biol.">
        <title>The sea cucumber genome provides insights into morphological evolution and visceral regeneration.</title>
        <authorList>
            <person name="Zhang X."/>
            <person name="Sun L."/>
            <person name="Yuan J."/>
            <person name="Sun Y."/>
            <person name="Gao Y."/>
            <person name="Zhang L."/>
            <person name="Li S."/>
            <person name="Dai H."/>
            <person name="Hamel J.F."/>
            <person name="Liu C."/>
            <person name="Yu Y."/>
            <person name="Liu S."/>
            <person name="Lin W."/>
            <person name="Guo K."/>
            <person name="Jin S."/>
            <person name="Xu P."/>
            <person name="Storey K.B."/>
            <person name="Huan P."/>
            <person name="Zhang T."/>
            <person name="Zhou Y."/>
            <person name="Zhang J."/>
            <person name="Lin C."/>
            <person name="Li X."/>
            <person name="Xing L."/>
            <person name="Huo D."/>
            <person name="Sun M."/>
            <person name="Wang L."/>
            <person name="Mercier A."/>
            <person name="Li F."/>
            <person name="Yang H."/>
            <person name="Xiang J."/>
        </authorList>
    </citation>
    <scope>NUCLEOTIDE SEQUENCE [LARGE SCALE GENOMIC DNA]</scope>
    <source>
        <strain evidence="3">Shaxun</strain>
        <tissue evidence="3">Muscle</tissue>
    </source>
</reference>
<dbReference type="SMART" id="SM00005">
    <property type="entry name" value="DEATH"/>
    <property type="match status" value="1"/>
</dbReference>
<dbReference type="PROSITE" id="PS50017">
    <property type="entry name" value="DEATH_DOMAIN"/>
    <property type="match status" value="1"/>
</dbReference>
<dbReference type="SUPFAM" id="SSF47986">
    <property type="entry name" value="DEATH domain"/>
    <property type="match status" value="1"/>
</dbReference>
<accession>A0A2G8KRE2</accession>
<organism evidence="3 4">
    <name type="scientific">Stichopus japonicus</name>
    <name type="common">Sea cucumber</name>
    <dbReference type="NCBI Taxonomy" id="307972"/>
    <lineage>
        <taxon>Eukaryota</taxon>
        <taxon>Metazoa</taxon>
        <taxon>Echinodermata</taxon>
        <taxon>Eleutherozoa</taxon>
        <taxon>Echinozoa</taxon>
        <taxon>Holothuroidea</taxon>
        <taxon>Aspidochirotacea</taxon>
        <taxon>Aspidochirotida</taxon>
        <taxon>Stichopodidae</taxon>
        <taxon>Apostichopus</taxon>
    </lineage>
</organism>
<proteinExistence type="predicted"/>
<dbReference type="InterPro" id="IPR016729">
    <property type="entry name" value="FADD"/>
</dbReference>
<dbReference type="AlphaFoldDB" id="A0A2G8KRE2"/>
<dbReference type="OrthoDB" id="100767at2759"/>
<feature type="non-terminal residue" evidence="3">
    <location>
        <position position="1"/>
    </location>
</feature>
<dbReference type="InterPro" id="IPR011029">
    <property type="entry name" value="DEATH-like_dom_sf"/>
</dbReference>
<evidence type="ECO:0000313" key="4">
    <source>
        <dbReference type="Proteomes" id="UP000230750"/>
    </source>
</evidence>
<evidence type="ECO:0000256" key="1">
    <source>
        <dbReference type="SAM" id="MobiDB-lite"/>
    </source>
</evidence>
<dbReference type="Gene3D" id="1.10.533.10">
    <property type="entry name" value="Death Domain, Fas"/>
    <property type="match status" value="1"/>
</dbReference>
<feature type="compositionally biased region" description="Polar residues" evidence="1">
    <location>
        <begin position="7"/>
        <end position="34"/>
    </location>
</feature>
<sequence>DGEEDSAASSSNRVFDAGLSQSQKRTGDESQTVKQPLESIELEVRTESLRNPSLPSHETIRGEAEGNPAGAEAMGKDIEVVKDSTLMDLSGKLSKGWEDVGRNLKLEDTELENIEADNSKKGQKQVVYQMLLLWKRKCGVKATNKTLRDALQAAKRKDLSDYLLNREQGGKTSAKDELSLSYDLSNYNMY</sequence>
<feature type="region of interest" description="Disordered" evidence="1">
    <location>
        <begin position="1"/>
        <end position="73"/>
    </location>
</feature>
<dbReference type="PANTHER" id="PTHR15077">
    <property type="entry name" value="FAS-ASSOCIATING DEATH DOMAIN-CONTAINING PROTEIN FADD"/>
    <property type="match status" value="1"/>
</dbReference>
<comment type="caution">
    <text evidence="3">The sequence shown here is derived from an EMBL/GenBank/DDBJ whole genome shotgun (WGS) entry which is preliminary data.</text>
</comment>
<evidence type="ECO:0000313" key="3">
    <source>
        <dbReference type="EMBL" id="PIK50548.1"/>
    </source>
</evidence>
<dbReference type="Proteomes" id="UP000230750">
    <property type="component" value="Unassembled WGS sequence"/>
</dbReference>
<feature type="domain" description="Death" evidence="2">
    <location>
        <begin position="82"/>
        <end position="167"/>
    </location>
</feature>
<dbReference type="GO" id="GO:0007165">
    <property type="term" value="P:signal transduction"/>
    <property type="evidence" value="ECO:0007669"/>
    <property type="project" value="InterPro"/>
</dbReference>
<dbReference type="InterPro" id="IPR000488">
    <property type="entry name" value="Death_dom"/>
</dbReference>
<gene>
    <name evidence="3" type="ORF">BSL78_12555</name>
</gene>
<dbReference type="PANTHER" id="PTHR15077:SF12">
    <property type="entry name" value="DEATH DOMAIN-CONTAINING PROTEIN"/>
    <property type="match status" value="1"/>
</dbReference>
<keyword evidence="4" id="KW-1185">Reference proteome</keyword>
<name>A0A2G8KRE2_STIJA</name>
<evidence type="ECO:0000259" key="2">
    <source>
        <dbReference type="PROSITE" id="PS50017"/>
    </source>
</evidence>
<dbReference type="Pfam" id="PF00531">
    <property type="entry name" value="Death"/>
    <property type="match status" value="1"/>
</dbReference>
<dbReference type="EMBL" id="MRZV01000415">
    <property type="protein sequence ID" value="PIK50548.1"/>
    <property type="molecule type" value="Genomic_DNA"/>
</dbReference>
<dbReference type="CDD" id="cd01670">
    <property type="entry name" value="Death"/>
    <property type="match status" value="1"/>
</dbReference>